<evidence type="ECO:0000256" key="3">
    <source>
        <dbReference type="PROSITE-ProRule" id="PRU00464"/>
    </source>
</evidence>
<dbReference type="SUPFAM" id="SSF54197">
    <property type="entry name" value="HIT-like"/>
    <property type="match status" value="1"/>
</dbReference>
<evidence type="ECO:0000313" key="6">
    <source>
        <dbReference type="Proteomes" id="UP000002071"/>
    </source>
</evidence>
<dbReference type="Gene3D" id="3.30.428.10">
    <property type="entry name" value="HIT-like"/>
    <property type="match status" value="1"/>
</dbReference>
<dbReference type="EMBL" id="CP001687">
    <property type="protein sequence ID" value="ACV12336.1"/>
    <property type="molecule type" value="Genomic_DNA"/>
</dbReference>
<dbReference type="eggNOG" id="arCOG00419">
    <property type="taxonomic scope" value="Archaea"/>
</dbReference>
<dbReference type="KEGG" id="hut:Huta_2169"/>
<organism evidence="5 6">
    <name type="scientific">Halorhabdus utahensis (strain DSM 12940 / JCM 11049 / AX-2)</name>
    <dbReference type="NCBI Taxonomy" id="519442"/>
    <lineage>
        <taxon>Archaea</taxon>
        <taxon>Methanobacteriati</taxon>
        <taxon>Methanobacteriota</taxon>
        <taxon>Stenosarchaea group</taxon>
        <taxon>Halobacteria</taxon>
        <taxon>Halobacteriales</taxon>
        <taxon>Haloarculaceae</taxon>
        <taxon>Halorhabdus</taxon>
    </lineage>
</organism>
<dbReference type="PRINTS" id="PR00332">
    <property type="entry name" value="HISTRIAD"/>
</dbReference>
<dbReference type="GeneID" id="8384463"/>
<dbReference type="PANTHER" id="PTHR46648:SF1">
    <property type="entry name" value="ADENOSINE 5'-MONOPHOSPHORAMIDASE HNT1"/>
    <property type="match status" value="1"/>
</dbReference>
<evidence type="ECO:0000313" key="5">
    <source>
        <dbReference type="EMBL" id="ACV12336.1"/>
    </source>
</evidence>
<dbReference type="STRING" id="519442.Huta_2169"/>
<feature type="domain" description="HIT" evidence="4">
    <location>
        <begin position="5"/>
        <end position="112"/>
    </location>
</feature>
<gene>
    <name evidence="5" type="ordered locus">Huta_2169</name>
</gene>
<dbReference type="GO" id="GO:0009117">
    <property type="term" value="P:nucleotide metabolic process"/>
    <property type="evidence" value="ECO:0007669"/>
    <property type="project" value="TreeGrafter"/>
</dbReference>
<dbReference type="InterPro" id="IPR011146">
    <property type="entry name" value="HIT-like"/>
</dbReference>
<dbReference type="RefSeq" id="WP_015789907.1">
    <property type="nucleotide sequence ID" value="NC_013158.1"/>
</dbReference>
<dbReference type="HOGENOM" id="CLU_056776_3_2_2"/>
<proteinExistence type="predicted"/>
<dbReference type="InterPro" id="IPR036265">
    <property type="entry name" value="HIT-like_sf"/>
</dbReference>
<feature type="active site" description="Tele-AMP-histidine intermediate" evidence="1">
    <location>
        <position position="99"/>
    </location>
</feature>
<dbReference type="PANTHER" id="PTHR46648">
    <property type="entry name" value="HIT FAMILY PROTEIN 1"/>
    <property type="match status" value="1"/>
</dbReference>
<evidence type="ECO:0000259" key="4">
    <source>
        <dbReference type="PROSITE" id="PS51084"/>
    </source>
</evidence>
<dbReference type="GO" id="GO:0003824">
    <property type="term" value="F:catalytic activity"/>
    <property type="evidence" value="ECO:0007669"/>
    <property type="project" value="InterPro"/>
</dbReference>
<reference evidence="5 6" key="1">
    <citation type="journal article" date="2009" name="Stand. Genomic Sci.">
        <title>Complete genome sequence of Halorhabdus utahensis type strain (AX-2).</title>
        <authorList>
            <person name="Anderson I."/>
            <person name="Tindall B.J."/>
            <person name="Pomrenke H."/>
            <person name="Goker M."/>
            <person name="Lapidus A."/>
            <person name="Nolan M."/>
            <person name="Copeland A."/>
            <person name="Glavina Del Rio T."/>
            <person name="Chen F."/>
            <person name="Tice H."/>
            <person name="Cheng J.F."/>
            <person name="Lucas S."/>
            <person name="Chertkov O."/>
            <person name="Bruce D."/>
            <person name="Brettin T."/>
            <person name="Detter J.C."/>
            <person name="Han C."/>
            <person name="Goodwin L."/>
            <person name="Land M."/>
            <person name="Hauser L."/>
            <person name="Chang Y.J."/>
            <person name="Jeffries C.D."/>
            <person name="Pitluck S."/>
            <person name="Pati A."/>
            <person name="Mavromatis K."/>
            <person name="Ivanova N."/>
            <person name="Ovchinnikova G."/>
            <person name="Chen A."/>
            <person name="Palaniappan K."/>
            <person name="Chain P."/>
            <person name="Rohde M."/>
            <person name="Bristow J."/>
            <person name="Eisen J.A."/>
            <person name="Markowitz V."/>
            <person name="Hugenholtz P."/>
            <person name="Kyrpides N.C."/>
            <person name="Klenk H.P."/>
        </authorList>
    </citation>
    <scope>NUCLEOTIDE SEQUENCE [LARGE SCALE GENOMIC DNA]</scope>
    <source>
        <strain evidence="6">DSM 12940 / JCM 11049 / AX-2</strain>
    </source>
</reference>
<accession>C7NUH9</accession>
<dbReference type="OrthoDB" id="26806at2157"/>
<sequence length="140" mass="14764">MTDCVFCAIVEGDVPSDTVHETDDALAFLDANPLAKGHTLVVPKAHHERLGDVPPEEAEGFYAALHEVVPAVEAAVDAPATTVAVNNGEPAGQEVPHVHAHVIPRFPDDSAGPVHALFTDRPRIGDTERESIVADIAANI</sequence>
<dbReference type="Pfam" id="PF01230">
    <property type="entry name" value="HIT"/>
    <property type="match status" value="1"/>
</dbReference>
<dbReference type="InterPro" id="IPR001310">
    <property type="entry name" value="Histidine_triad_HIT"/>
</dbReference>
<evidence type="ECO:0000256" key="2">
    <source>
        <dbReference type="PIRSR" id="PIRSR601310-3"/>
    </source>
</evidence>
<dbReference type="Proteomes" id="UP000002071">
    <property type="component" value="Chromosome"/>
</dbReference>
<protein>
    <submittedName>
        <fullName evidence="5">Histidine triad (HIT) protein</fullName>
    </submittedName>
</protein>
<feature type="short sequence motif" description="Histidine triad motif" evidence="2 3">
    <location>
        <begin position="97"/>
        <end position="101"/>
    </location>
</feature>
<dbReference type="PROSITE" id="PS51084">
    <property type="entry name" value="HIT_2"/>
    <property type="match status" value="1"/>
</dbReference>
<name>C7NUH9_HALUD</name>
<keyword evidence="6" id="KW-1185">Reference proteome</keyword>
<evidence type="ECO:0000256" key="1">
    <source>
        <dbReference type="PIRSR" id="PIRSR601310-1"/>
    </source>
</evidence>
<dbReference type="AlphaFoldDB" id="C7NUH9"/>